<dbReference type="OrthoDB" id="9969109at2"/>
<name>A0A1H2DRF2_9ACTN</name>
<protein>
    <submittedName>
        <fullName evidence="1">Uncharacterized protein</fullName>
    </submittedName>
</protein>
<evidence type="ECO:0000313" key="1">
    <source>
        <dbReference type="EMBL" id="SDT85341.1"/>
    </source>
</evidence>
<dbReference type="EMBL" id="FNLM01000027">
    <property type="protein sequence ID" value="SDT89511.1"/>
    <property type="molecule type" value="Genomic_DNA"/>
</dbReference>
<proteinExistence type="predicted"/>
<organism evidence="1 3">
    <name type="scientific">Gordonia westfalica</name>
    <dbReference type="NCBI Taxonomy" id="158898"/>
    <lineage>
        <taxon>Bacteria</taxon>
        <taxon>Bacillati</taxon>
        <taxon>Actinomycetota</taxon>
        <taxon>Actinomycetes</taxon>
        <taxon>Mycobacteriales</taxon>
        <taxon>Gordoniaceae</taxon>
        <taxon>Gordonia</taxon>
    </lineage>
</organism>
<reference evidence="1 3" key="1">
    <citation type="submission" date="2016-10" db="EMBL/GenBank/DDBJ databases">
        <authorList>
            <person name="de Groot N.N."/>
        </authorList>
    </citation>
    <scope>NUCLEOTIDE SEQUENCE [LARGE SCALE GENOMIC DNA]</scope>
    <source>
        <strain evidence="1 3">DSM 44215</strain>
    </source>
</reference>
<dbReference type="EMBL" id="FNLM01000018">
    <property type="protein sequence ID" value="SDT85341.1"/>
    <property type="molecule type" value="Genomic_DNA"/>
</dbReference>
<dbReference type="STRING" id="158898.SAMN04488548_11852"/>
<dbReference type="Proteomes" id="UP000183180">
    <property type="component" value="Unassembled WGS sequence"/>
</dbReference>
<sequence>MTRIVNRVPLLREPSRARHHYRSYNGPHKDKLAVALAAGYDPDFWQIPDDPFDATAWLTATKETQQ</sequence>
<evidence type="ECO:0000313" key="2">
    <source>
        <dbReference type="EMBL" id="SDT89511.1"/>
    </source>
</evidence>
<dbReference type="AlphaFoldDB" id="A0A1H2DRF2"/>
<accession>A0A1H2DRF2</accession>
<dbReference type="RefSeq" id="WP_074848254.1">
    <property type="nucleotide sequence ID" value="NZ_FNLM01000018.1"/>
</dbReference>
<evidence type="ECO:0000313" key="3">
    <source>
        <dbReference type="Proteomes" id="UP000183180"/>
    </source>
</evidence>
<gene>
    <name evidence="1" type="ORF">SAMN04488548_11852</name>
    <name evidence="2" type="ORF">SAMN04488548_12743</name>
</gene>